<evidence type="ECO:0000313" key="4">
    <source>
        <dbReference type="Proteomes" id="UP000515129"/>
    </source>
</evidence>
<organism evidence="4 5">
    <name type="scientific">Carassius auratus</name>
    <name type="common">Goldfish</name>
    <dbReference type="NCBI Taxonomy" id="7957"/>
    <lineage>
        <taxon>Eukaryota</taxon>
        <taxon>Metazoa</taxon>
        <taxon>Chordata</taxon>
        <taxon>Craniata</taxon>
        <taxon>Vertebrata</taxon>
        <taxon>Euteleostomi</taxon>
        <taxon>Actinopterygii</taxon>
        <taxon>Neopterygii</taxon>
        <taxon>Teleostei</taxon>
        <taxon>Ostariophysi</taxon>
        <taxon>Cypriniformes</taxon>
        <taxon>Cyprinidae</taxon>
        <taxon>Cyprininae</taxon>
        <taxon>Carassius</taxon>
    </lineage>
</organism>
<evidence type="ECO:0000256" key="3">
    <source>
        <dbReference type="SAM" id="SignalP"/>
    </source>
</evidence>
<sequence>MMRIILLLLVTLAGPFSSFTQASTLVMSTDVTSATEPNLVSDQSDFTPKTEGSATQAAVSTPTPAPEATKTASSTEVVPVISTTPPVIQSEASSGTTAPTDTANSTEAGPKETPSPESSTLIQESGRVTLKAAETETPSEFTDVKVEDEAMGTGQLVGIVFGALIAVIVVIVVIILVAKRKGQYSTTKKQKRQKQESILICPLKRKA</sequence>
<dbReference type="InterPro" id="IPR052684">
    <property type="entry name" value="Podoplanin_domain"/>
</dbReference>
<accession>A0A6P6P2N2</accession>
<dbReference type="PANTHER" id="PTHR47390:SF1">
    <property type="entry name" value="PODOPLANIN"/>
    <property type="match status" value="1"/>
</dbReference>
<reference evidence="5" key="1">
    <citation type="submission" date="2025-08" db="UniProtKB">
        <authorList>
            <consortium name="RefSeq"/>
        </authorList>
    </citation>
    <scope>IDENTIFICATION</scope>
    <source>
        <strain evidence="5">Wakin</strain>
        <tissue evidence="5">Muscle</tissue>
    </source>
</reference>
<dbReference type="KEGG" id="caua:113093952"/>
<keyword evidence="2" id="KW-1133">Transmembrane helix</keyword>
<dbReference type="GO" id="GO:1901731">
    <property type="term" value="P:positive regulation of platelet aggregation"/>
    <property type="evidence" value="ECO:0007669"/>
    <property type="project" value="TreeGrafter"/>
</dbReference>
<evidence type="ECO:0000313" key="5">
    <source>
        <dbReference type="RefSeq" id="XP_026115351.1"/>
    </source>
</evidence>
<dbReference type="GeneID" id="113093952"/>
<keyword evidence="2" id="KW-0472">Membrane</keyword>
<dbReference type="GO" id="GO:0007155">
    <property type="term" value="P:cell adhesion"/>
    <property type="evidence" value="ECO:0007669"/>
    <property type="project" value="TreeGrafter"/>
</dbReference>
<dbReference type="PANTHER" id="PTHR47390">
    <property type="entry name" value="PODOPLANIN"/>
    <property type="match status" value="1"/>
</dbReference>
<feature type="chain" id="PRO_5028040759" evidence="3">
    <location>
        <begin position="23"/>
        <end position="207"/>
    </location>
</feature>
<dbReference type="OrthoDB" id="8957987at2759"/>
<feature type="compositionally biased region" description="Low complexity" evidence="1">
    <location>
        <begin position="60"/>
        <end position="88"/>
    </location>
</feature>
<feature type="transmembrane region" description="Helical" evidence="2">
    <location>
        <begin position="156"/>
        <end position="178"/>
    </location>
</feature>
<name>A0A6P6P2N2_CARAU</name>
<evidence type="ECO:0000256" key="1">
    <source>
        <dbReference type="SAM" id="MobiDB-lite"/>
    </source>
</evidence>
<protein>
    <submittedName>
        <fullName evidence="5">Podoplanin-like isoform X1</fullName>
    </submittedName>
</protein>
<dbReference type="AlphaFoldDB" id="A0A6P6P2N2"/>
<dbReference type="RefSeq" id="XP_026115351.1">
    <property type="nucleotide sequence ID" value="XM_026259566.1"/>
</dbReference>
<keyword evidence="4" id="KW-1185">Reference proteome</keyword>
<feature type="compositionally biased region" description="Polar residues" evidence="1">
    <location>
        <begin position="90"/>
        <end position="107"/>
    </location>
</feature>
<dbReference type="GO" id="GO:0016477">
    <property type="term" value="P:cell migration"/>
    <property type="evidence" value="ECO:0007669"/>
    <property type="project" value="TreeGrafter"/>
</dbReference>
<feature type="compositionally biased region" description="Polar residues" evidence="1">
    <location>
        <begin position="36"/>
        <end position="59"/>
    </location>
</feature>
<keyword evidence="2" id="KW-0812">Transmembrane</keyword>
<evidence type="ECO:0000256" key="2">
    <source>
        <dbReference type="SAM" id="Phobius"/>
    </source>
</evidence>
<dbReference type="Proteomes" id="UP000515129">
    <property type="component" value="Unplaced"/>
</dbReference>
<feature type="signal peptide" evidence="3">
    <location>
        <begin position="1"/>
        <end position="22"/>
    </location>
</feature>
<keyword evidence="3" id="KW-0732">Signal</keyword>
<proteinExistence type="predicted"/>
<feature type="region of interest" description="Disordered" evidence="1">
    <location>
        <begin position="36"/>
        <end position="123"/>
    </location>
</feature>
<dbReference type="GO" id="GO:0007165">
    <property type="term" value="P:signal transduction"/>
    <property type="evidence" value="ECO:0007669"/>
    <property type="project" value="TreeGrafter"/>
</dbReference>
<gene>
    <name evidence="5" type="primary">LOC113093952</name>
</gene>